<dbReference type="OrthoDB" id="676979at2759"/>
<name>A0A6A6UIY3_9PEZI</name>
<evidence type="ECO:0000313" key="6">
    <source>
        <dbReference type="EMBL" id="KAF2671433.1"/>
    </source>
</evidence>
<dbReference type="PANTHER" id="PTHR15454:SF69">
    <property type="entry name" value="SERINE_THREONINE-PROTEIN KINASE 11-INTERACTING PROTEIN"/>
    <property type="match status" value="1"/>
</dbReference>
<feature type="compositionally biased region" description="Basic residues" evidence="5">
    <location>
        <begin position="617"/>
        <end position="635"/>
    </location>
</feature>
<accession>A0A6A6UIY3</accession>
<proteinExistence type="predicted"/>
<feature type="region of interest" description="Disordered" evidence="5">
    <location>
        <begin position="772"/>
        <end position="795"/>
    </location>
</feature>
<keyword evidence="7" id="KW-1185">Reference proteome</keyword>
<dbReference type="SUPFAM" id="SSF52058">
    <property type="entry name" value="L domain-like"/>
    <property type="match status" value="1"/>
</dbReference>
<evidence type="ECO:0000256" key="1">
    <source>
        <dbReference type="ARBA" id="ARBA00004496"/>
    </source>
</evidence>
<dbReference type="EMBL" id="MU004233">
    <property type="protein sequence ID" value="KAF2671433.1"/>
    <property type="molecule type" value="Genomic_DNA"/>
</dbReference>
<organism evidence="6 7">
    <name type="scientific">Microthyrium microscopicum</name>
    <dbReference type="NCBI Taxonomy" id="703497"/>
    <lineage>
        <taxon>Eukaryota</taxon>
        <taxon>Fungi</taxon>
        <taxon>Dikarya</taxon>
        <taxon>Ascomycota</taxon>
        <taxon>Pezizomycotina</taxon>
        <taxon>Dothideomycetes</taxon>
        <taxon>Dothideomycetes incertae sedis</taxon>
        <taxon>Microthyriales</taxon>
        <taxon>Microthyriaceae</taxon>
        <taxon>Microthyrium</taxon>
    </lineage>
</organism>
<dbReference type="PANTHER" id="PTHR15454">
    <property type="entry name" value="NISCHARIN RELATED"/>
    <property type="match status" value="1"/>
</dbReference>
<comment type="subcellular location">
    <subcellularLocation>
        <location evidence="1">Cytoplasm</location>
    </subcellularLocation>
</comment>
<keyword evidence="3" id="KW-0433">Leucine-rich repeat</keyword>
<feature type="compositionally biased region" description="Polar residues" evidence="5">
    <location>
        <begin position="782"/>
        <end position="795"/>
    </location>
</feature>
<dbReference type="Gene3D" id="3.80.10.10">
    <property type="entry name" value="Ribonuclease Inhibitor"/>
    <property type="match status" value="2"/>
</dbReference>
<gene>
    <name evidence="6" type="ORF">BT63DRAFT_216945</name>
</gene>
<dbReference type="InterPro" id="IPR001611">
    <property type="entry name" value="Leu-rich_rpt"/>
</dbReference>
<protein>
    <recommendedName>
        <fullName evidence="8">L domain-like protein</fullName>
    </recommendedName>
</protein>
<feature type="compositionally biased region" description="Low complexity" evidence="5">
    <location>
        <begin position="337"/>
        <end position="360"/>
    </location>
</feature>
<reference evidence="6" key="1">
    <citation type="journal article" date="2020" name="Stud. Mycol.">
        <title>101 Dothideomycetes genomes: a test case for predicting lifestyles and emergence of pathogens.</title>
        <authorList>
            <person name="Haridas S."/>
            <person name="Albert R."/>
            <person name="Binder M."/>
            <person name="Bloem J."/>
            <person name="Labutti K."/>
            <person name="Salamov A."/>
            <person name="Andreopoulos B."/>
            <person name="Baker S."/>
            <person name="Barry K."/>
            <person name="Bills G."/>
            <person name="Bluhm B."/>
            <person name="Cannon C."/>
            <person name="Castanera R."/>
            <person name="Culley D."/>
            <person name="Daum C."/>
            <person name="Ezra D."/>
            <person name="Gonzalez J."/>
            <person name="Henrissat B."/>
            <person name="Kuo A."/>
            <person name="Liang C."/>
            <person name="Lipzen A."/>
            <person name="Lutzoni F."/>
            <person name="Magnuson J."/>
            <person name="Mondo S."/>
            <person name="Nolan M."/>
            <person name="Ohm R."/>
            <person name="Pangilinan J."/>
            <person name="Park H.-J."/>
            <person name="Ramirez L."/>
            <person name="Alfaro M."/>
            <person name="Sun H."/>
            <person name="Tritt A."/>
            <person name="Yoshinaga Y."/>
            <person name="Zwiers L.-H."/>
            <person name="Turgeon B."/>
            <person name="Goodwin S."/>
            <person name="Spatafora J."/>
            <person name="Crous P."/>
            <person name="Grigoriev I."/>
        </authorList>
    </citation>
    <scope>NUCLEOTIDE SEQUENCE</scope>
    <source>
        <strain evidence="6">CBS 115976</strain>
    </source>
</reference>
<evidence type="ECO:0000256" key="3">
    <source>
        <dbReference type="ARBA" id="ARBA00022614"/>
    </source>
</evidence>
<feature type="compositionally biased region" description="Polar residues" evidence="5">
    <location>
        <begin position="306"/>
        <end position="320"/>
    </location>
</feature>
<evidence type="ECO:0000256" key="5">
    <source>
        <dbReference type="SAM" id="MobiDB-lite"/>
    </source>
</evidence>
<feature type="region of interest" description="Disordered" evidence="5">
    <location>
        <begin position="28"/>
        <end position="57"/>
    </location>
</feature>
<dbReference type="PROSITE" id="PS51450">
    <property type="entry name" value="LRR"/>
    <property type="match status" value="2"/>
</dbReference>
<feature type="compositionally biased region" description="Polar residues" evidence="5">
    <location>
        <begin position="28"/>
        <end position="50"/>
    </location>
</feature>
<feature type="compositionally biased region" description="Polar residues" evidence="5">
    <location>
        <begin position="366"/>
        <end position="384"/>
    </location>
</feature>
<dbReference type="AlphaFoldDB" id="A0A6A6UIY3"/>
<feature type="compositionally biased region" description="Basic residues" evidence="5">
    <location>
        <begin position="327"/>
        <end position="336"/>
    </location>
</feature>
<dbReference type="GO" id="GO:0005737">
    <property type="term" value="C:cytoplasm"/>
    <property type="evidence" value="ECO:0007669"/>
    <property type="project" value="UniProtKB-SubCell"/>
</dbReference>
<dbReference type="InterPro" id="IPR032675">
    <property type="entry name" value="LRR_dom_sf"/>
</dbReference>
<keyword evidence="4" id="KW-0677">Repeat</keyword>
<keyword evidence="2" id="KW-0963">Cytoplasm</keyword>
<dbReference type="Proteomes" id="UP000799302">
    <property type="component" value="Unassembled WGS sequence"/>
</dbReference>
<evidence type="ECO:0008006" key="8">
    <source>
        <dbReference type="Google" id="ProtNLM"/>
    </source>
</evidence>
<evidence type="ECO:0000256" key="2">
    <source>
        <dbReference type="ARBA" id="ARBA00022490"/>
    </source>
</evidence>
<dbReference type="FunFam" id="3.80.10.10:FF:000273">
    <property type="entry name" value="Leucine Rich Repeat domain protein"/>
    <property type="match status" value="1"/>
</dbReference>
<feature type="region of interest" description="Disordered" evidence="5">
    <location>
        <begin position="277"/>
        <end position="384"/>
    </location>
</feature>
<sequence>MDTEDGQLFIKNLASFVKTHEKALANALQQHQRQNSRAGNEPATPTSPITPFSPHPTSSSLISSFPFLGFGSRHVKSAKLCLTPHHLFYLLTRFQELGVTVGPMDIRLENIHSDSAPGNYVSFLNQAQRRRIKTDRDSIHSVSSIRSVMSTMSSLWTRLGLTSNSEAKTEKQKLQIKEDMKYLYSAFTKVPCLKLSPDHKAPLISGYEEFPFDSAVPLLAFKNVTQLEICDVDFRQFYGWDYMAENLRSLTIKRGNLDDPSDLLVNIVLDDMDRRRRRSAKVAPSPILPWSAPSPSTKHAELARSPSDQSPPNRPTSMSGSGVWGSSKHHTHRRQRSVSPTRPPSSRQGSSQSQSRSGTPNHRRSSASSESTDRANTPRGSSANLLASGVIPASKWRFLRQLSLADNGLTNLSALSLAPIANTLQLLDISTNLFTEIPDSLASLVSLRALNLSYCMIGSLHSLGKNPLPAIVTCNLRGNRLTSLAGIERIFSLERLDLRENNLTDPTELARLTGLPNLTEIYVNRNPFTKTHPNYRVTVFNLFRKQPGFTQDIMLDGHLPSYAERKQLIDPAPELPAVPVVRPAPVETIIDRPRPISFSSAPIIQHDPFADKTVPMPHRKKSYKSSQRRKKISKRRVVEIAHEEGTSKALPIPGESPLKTKDGQITDDSTYGGSVDATPIRPRIQTTKDIEEELTPTMPPVADTFNPAQLPRLTSAPEKALPQLPSESEMYKKRIETLRQEFGSAWLSTLTDESWDKQQAVGPALLNSPFAPIGTPAAPVRSASQGIVSTGRTLG</sequence>
<evidence type="ECO:0000313" key="7">
    <source>
        <dbReference type="Proteomes" id="UP000799302"/>
    </source>
</evidence>
<evidence type="ECO:0000256" key="4">
    <source>
        <dbReference type="ARBA" id="ARBA00022737"/>
    </source>
</evidence>
<feature type="region of interest" description="Disordered" evidence="5">
    <location>
        <begin position="608"/>
        <end position="636"/>
    </location>
</feature>